<dbReference type="Proteomes" id="UP000186601">
    <property type="component" value="Unassembled WGS sequence"/>
</dbReference>
<keyword evidence="3" id="KW-1185">Reference proteome</keyword>
<gene>
    <name evidence="2" type="ORF">PHLCEN_2v3577</name>
</gene>
<proteinExistence type="predicted"/>
<protein>
    <submittedName>
        <fullName evidence="2">Uncharacterized protein</fullName>
    </submittedName>
</protein>
<dbReference type="AlphaFoldDB" id="A0A2R6QEP4"/>
<dbReference type="EMBL" id="MLYV02000358">
    <property type="protein sequence ID" value="PSS06621.1"/>
    <property type="molecule type" value="Genomic_DNA"/>
</dbReference>
<feature type="region of interest" description="Disordered" evidence="1">
    <location>
        <begin position="1"/>
        <end position="20"/>
    </location>
</feature>
<evidence type="ECO:0000313" key="2">
    <source>
        <dbReference type="EMBL" id="PSS06621.1"/>
    </source>
</evidence>
<evidence type="ECO:0000256" key="1">
    <source>
        <dbReference type="SAM" id="MobiDB-lite"/>
    </source>
</evidence>
<feature type="compositionally biased region" description="Basic and acidic residues" evidence="1">
    <location>
        <begin position="1"/>
        <end position="19"/>
    </location>
</feature>
<organism evidence="2 3">
    <name type="scientific">Hermanssonia centrifuga</name>
    <dbReference type="NCBI Taxonomy" id="98765"/>
    <lineage>
        <taxon>Eukaryota</taxon>
        <taxon>Fungi</taxon>
        <taxon>Dikarya</taxon>
        <taxon>Basidiomycota</taxon>
        <taxon>Agaricomycotina</taxon>
        <taxon>Agaricomycetes</taxon>
        <taxon>Polyporales</taxon>
        <taxon>Meruliaceae</taxon>
        <taxon>Hermanssonia</taxon>
    </lineage>
</organism>
<accession>A0A2R6QEP4</accession>
<comment type="caution">
    <text evidence="2">The sequence shown here is derived from an EMBL/GenBank/DDBJ whole genome shotgun (WGS) entry which is preliminary data.</text>
</comment>
<name>A0A2R6QEP4_9APHY</name>
<reference evidence="2 3" key="1">
    <citation type="submission" date="2018-02" db="EMBL/GenBank/DDBJ databases">
        <title>Genome sequence of the basidiomycete white-rot fungus Phlebia centrifuga.</title>
        <authorList>
            <person name="Granchi Z."/>
            <person name="Peng M."/>
            <person name="de Vries R.P."/>
            <person name="Hilden K."/>
            <person name="Makela M.R."/>
            <person name="Grigoriev I."/>
            <person name="Riley R."/>
        </authorList>
    </citation>
    <scope>NUCLEOTIDE SEQUENCE [LARGE SCALE GENOMIC DNA]</scope>
    <source>
        <strain evidence="2 3">FBCC195</strain>
    </source>
</reference>
<evidence type="ECO:0000313" key="3">
    <source>
        <dbReference type="Proteomes" id="UP000186601"/>
    </source>
</evidence>
<sequence>MLNLRKVGEPENEHYDDAGSRSLGVGFRLPSFASIAGNMGEDLDHGPEEEVFDVVEDNVCIVQAEAAAIPVAVVEYRASQDNTASENCEI</sequence>